<dbReference type="Pfam" id="PF07833">
    <property type="entry name" value="Cu_amine_oxidN1"/>
    <property type="match status" value="1"/>
</dbReference>
<evidence type="ECO:0000313" key="4">
    <source>
        <dbReference type="Proteomes" id="UP001589747"/>
    </source>
</evidence>
<dbReference type="Gene3D" id="3.30.457.10">
    <property type="entry name" value="Copper amine oxidase-like, N-terminal domain"/>
    <property type="match status" value="1"/>
</dbReference>
<dbReference type="SUPFAM" id="SSF55383">
    <property type="entry name" value="Copper amine oxidase, domain N"/>
    <property type="match status" value="1"/>
</dbReference>
<protein>
    <submittedName>
        <fullName evidence="3">Stalk domain-containing protein</fullName>
    </submittedName>
</protein>
<dbReference type="InterPro" id="IPR036582">
    <property type="entry name" value="Mao_N_sf"/>
</dbReference>
<comment type="caution">
    <text evidence="3">The sequence shown here is derived from an EMBL/GenBank/DDBJ whole genome shotgun (WGS) entry which is preliminary data.</text>
</comment>
<dbReference type="EMBL" id="JBHMDO010000017">
    <property type="protein sequence ID" value="MFB9326399.1"/>
    <property type="molecule type" value="Genomic_DNA"/>
</dbReference>
<sequence>MKKRIVSLMITSALALQAAATVTAAPAGGTIQDYEPNAIVKNNGTFWNWGVWGIAQRAVPTQVNALSGVKQAFPNRLVLKQDNTVWLWTIAPQTGKATAAQVAGVSGLTTSVWTGDLFYIVDGAGAVYSIPFDPQTYEPIPAKAAKVAGLEGVTDISYYGEADPKQWREQWLFLKKDGTVLRKLREETALKPVAGLTGIVELQDNFALKNDGTVWGLATEVAKSDANPEQVKGLTDIQSFNAAVAIDGQSRLWFWGNTVTGWSDATVRHAQAPIRITTINDVKAAYVVERALLVLTNNGKLYMTSIETEKLPANPAFKLIASDVDTAEAGGRQLFFQKTDGSLWGVGINKNSELGYGDFEFEHWTPVPVQKPIEVILNGEAVELTNGVVARSNQTFVPLRSIFEKLGATIAWNATEKLVTLKGSSQASEPLTITINYKTGVTTLNGKSVDTGTTPFSLAGTSYLPLRFVSEQLGAKVDWNQQEEKINITYK</sequence>
<accession>A0ABV5KMF4</accession>
<feature type="signal peptide" evidence="1">
    <location>
        <begin position="1"/>
        <end position="24"/>
    </location>
</feature>
<gene>
    <name evidence="3" type="ORF">ACFFSY_10780</name>
</gene>
<dbReference type="InterPro" id="IPR012854">
    <property type="entry name" value="Cu_amine_oxidase-like_N"/>
</dbReference>
<evidence type="ECO:0000259" key="2">
    <source>
        <dbReference type="Pfam" id="PF07833"/>
    </source>
</evidence>
<dbReference type="InterPro" id="IPR009091">
    <property type="entry name" value="RCC1/BLIP-II"/>
</dbReference>
<feature type="chain" id="PRO_5046790495" evidence="1">
    <location>
        <begin position="25"/>
        <end position="491"/>
    </location>
</feature>
<proteinExistence type="predicted"/>
<evidence type="ECO:0000256" key="1">
    <source>
        <dbReference type="SAM" id="SignalP"/>
    </source>
</evidence>
<dbReference type="RefSeq" id="WP_377493624.1">
    <property type="nucleotide sequence ID" value="NZ_JBHMDO010000017.1"/>
</dbReference>
<keyword evidence="4" id="KW-1185">Reference proteome</keyword>
<dbReference type="Proteomes" id="UP001589747">
    <property type="component" value="Unassembled WGS sequence"/>
</dbReference>
<feature type="domain" description="Copper amine oxidase-like N-terminal" evidence="2">
    <location>
        <begin position="377"/>
        <end position="488"/>
    </location>
</feature>
<organism evidence="3 4">
    <name type="scientific">Paenibacillus aurantiacus</name>
    <dbReference type="NCBI Taxonomy" id="1936118"/>
    <lineage>
        <taxon>Bacteria</taxon>
        <taxon>Bacillati</taxon>
        <taxon>Bacillota</taxon>
        <taxon>Bacilli</taxon>
        <taxon>Bacillales</taxon>
        <taxon>Paenibacillaceae</taxon>
        <taxon>Paenibacillus</taxon>
    </lineage>
</organism>
<evidence type="ECO:0000313" key="3">
    <source>
        <dbReference type="EMBL" id="MFB9326399.1"/>
    </source>
</evidence>
<keyword evidence="1" id="KW-0732">Signal</keyword>
<dbReference type="SUPFAM" id="SSF50985">
    <property type="entry name" value="RCC1/BLIP-II"/>
    <property type="match status" value="1"/>
</dbReference>
<reference evidence="3 4" key="1">
    <citation type="submission" date="2024-09" db="EMBL/GenBank/DDBJ databases">
        <authorList>
            <person name="Sun Q."/>
            <person name="Mori K."/>
        </authorList>
    </citation>
    <scope>NUCLEOTIDE SEQUENCE [LARGE SCALE GENOMIC DNA]</scope>
    <source>
        <strain evidence="3 4">TISTR 2452</strain>
    </source>
</reference>
<dbReference type="Gene3D" id="2.130.10.30">
    <property type="entry name" value="Regulator of chromosome condensation 1/beta-lactamase-inhibitor protein II"/>
    <property type="match status" value="1"/>
</dbReference>
<name>A0ABV5KMF4_9BACL</name>